<evidence type="ECO:0000313" key="2">
    <source>
        <dbReference type="EMBL" id="ABU57052.1"/>
    </source>
</evidence>
<dbReference type="eggNOG" id="COG4636">
    <property type="taxonomic scope" value="Bacteria"/>
</dbReference>
<name>A7NHV5_ROSCS</name>
<dbReference type="InterPro" id="IPR011335">
    <property type="entry name" value="Restrct_endonuc-II-like"/>
</dbReference>
<accession>A7NHV5</accession>
<feature type="domain" description="Putative restriction endonuclease" evidence="1">
    <location>
        <begin position="21"/>
        <end position="152"/>
    </location>
</feature>
<dbReference type="InterPro" id="IPR008538">
    <property type="entry name" value="Uma2"/>
</dbReference>
<protein>
    <recommendedName>
        <fullName evidence="1">Putative restriction endonuclease domain-containing protein</fullName>
    </recommendedName>
</protein>
<dbReference type="EMBL" id="CP000804">
    <property type="protein sequence ID" value="ABU57052.1"/>
    <property type="molecule type" value="Genomic_DNA"/>
</dbReference>
<dbReference type="STRING" id="383372.Rcas_0938"/>
<dbReference type="Proteomes" id="UP000000263">
    <property type="component" value="Chromosome"/>
</dbReference>
<evidence type="ECO:0000259" key="1">
    <source>
        <dbReference type="Pfam" id="PF05685"/>
    </source>
</evidence>
<dbReference type="InterPro" id="IPR012296">
    <property type="entry name" value="Nuclease_put_TT1808"/>
</dbReference>
<dbReference type="HOGENOM" id="CLU_1568416_0_0_0"/>
<gene>
    <name evidence="2" type="ordered locus">Rcas_0938</name>
</gene>
<dbReference type="AlphaFoldDB" id="A7NHV5"/>
<dbReference type="Pfam" id="PF05685">
    <property type="entry name" value="Uma2"/>
    <property type="match status" value="1"/>
</dbReference>
<dbReference type="KEGG" id="rca:Rcas_0938"/>
<dbReference type="SUPFAM" id="SSF52980">
    <property type="entry name" value="Restriction endonuclease-like"/>
    <property type="match status" value="1"/>
</dbReference>
<evidence type="ECO:0000313" key="3">
    <source>
        <dbReference type="Proteomes" id="UP000000263"/>
    </source>
</evidence>
<sequence length="174" mass="19530">MGMTDAPSATDIGHLLDMLVREQRIKLEITGGVPTWRLLPSVRHQKVIDRIRASITPVSEVSGGCGCYHLSDVSLVFPDGSYRRPDIAIFCIEPPDIDESWECVPEAVIEIVSPGYSEKDLSINPTWYIDQGVRDVLVVEPRERWVQHFSAGRPPATHPWHYTAELHCGCRVTI</sequence>
<proteinExistence type="predicted"/>
<keyword evidence="3" id="KW-1185">Reference proteome</keyword>
<dbReference type="CDD" id="cd06260">
    <property type="entry name" value="DUF820-like"/>
    <property type="match status" value="1"/>
</dbReference>
<organism evidence="2 3">
    <name type="scientific">Roseiflexus castenholzii (strain DSM 13941 / HLO8)</name>
    <dbReference type="NCBI Taxonomy" id="383372"/>
    <lineage>
        <taxon>Bacteria</taxon>
        <taxon>Bacillati</taxon>
        <taxon>Chloroflexota</taxon>
        <taxon>Chloroflexia</taxon>
        <taxon>Chloroflexales</taxon>
        <taxon>Roseiflexineae</taxon>
        <taxon>Roseiflexaceae</taxon>
        <taxon>Roseiflexus</taxon>
    </lineage>
</organism>
<reference evidence="2 3" key="1">
    <citation type="submission" date="2007-08" db="EMBL/GenBank/DDBJ databases">
        <title>Complete sequence of Roseiflexus castenholzii DSM 13941.</title>
        <authorList>
            <consortium name="US DOE Joint Genome Institute"/>
            <person name="Copeland A."/>
            <person name="Lucas S."/>
            <person name="Lapidus A."/>
            <person name="Barry K."/>
            <person name="Glavina del Rio T."/>
            <person name="Dalin E."/>
            <person name="Tice H."/>
            <person name="Pitluck S."/>
            <person name="Thompson L.S."/>
            <person name="Brettin T."/>
            <person name="Bruce D."/>
            <person name="Detter J.C."/>
            <person name="Han C."/>
            <person name="Tapia R."/>
            <person name="Schmutz J."/>
            <person name="Larimer F."/>
            <person name="Land M."/>
            <person name="Hauser L."/>
            <person name="Kyrpides N."/>
            <person name="Mikhailova N."/>
            <person name="Bryant D.A."/>
            <person name="Hanada S."/>
            <person name="Tsukatani Y."/>
            <person name="Richardson P."/>
        </authorList>
    </citation>
    <scope>NUCLEOTIDE SEQUENCE [LARGE SCALE GENOMIC DNA]</scope>
    <source>
        <strain evidence="3">DSM 13941 / HLO8</strain>
    </source>
</reference>
<dbReference type="Gene3D" id="3.90.1570.10">
    <property type="entry name" value="tt1808, chain A"/>
    <property type="match status" value="1"/>
</dbReference>